<dbReference type="GO" id="GO:0016740">
    <property type="term" value="F:transferase activity"/>
    <property type="evidence" value="ECO:0007669"/>
    <property type="project" value="UniProtKB-KW"/>
</dbReference>
<keyword evidence="2" id="KW-0808">Transferase</keyword>
<evidence type="ECO:0000313" key="3">
    <source>
        <dbReference type="Proteomes" id="UP000293483"/>
    </source>
</evidence>
<accession>A0A4Q7ASC7</accession>
<dbReference type="InterPro" id="IPR013024">
    <property type="entry name" value="GGCT-like"/>
</dbReference>
<dbReference type="CDD" id="cd06661">
    <property type="entry name" value="GGCT_like"/>
    <property type="match status" value="1"/>
</dbReference>
<dbReference type="EMBL" id="SGSU01000021">
    <property type="protein sequence ID" value="RZG64696.1"/>
    <property type="molecule type" value="Genomic_DNA"/>
</dbReference>
<feature type="domain" description="Gamma-glutamylcyclotransferase AIG2-like" evidence="1">
    <location>
        <begin position="19"/>
        <end position="56"/>
    </location>
</feature>
<dbReference type="AlphaFoldDB" id="A0A4Q7ASC7"/>
<dbReference type="SUPFAM" id="SSF110857">
    <property type="entry name" value="Gamma-glutamyl cyclotransferase-like"/>
    <property type="match status" value="1"/>
</dbReference>
<protein>
    <submittedName>
        <fullName evidence="2">Gamma-glutamylcyclotransferase</fullName>
    </submittedName>
</protein>
<dbReference type="InterPro" id="IPR009288">
    <property type="entry name" value="AIG2-like_dom"/>
</dbReference>
<reference evidence="2 3" key="1">
    <citation type="submission" date="2019-02" db="EMBL/GenBank/DDBJ databases">
        <title>The Batch Genome Submission of Acinetobacter spp. strains.</title>
        <authorList>
            <person name="Qin J."/>
            <person name="Hu Y."/>
            <person name="Ye H."/>
            <person name="Wei L."/>
            <person name="Feng Y."/>
            <person name="Zong Z."/>
        </authorList>
    </citation>
    <scope>NUCLEOTIDE SEQUENCE [LARGE SCALE GENOMIC DNA]</scope>
    <source>
        <strain evidence="2 3">WCHABo060081</strain>
    </source>
</reference>
<dbReference type="Pfam" id="PF06094">
    <property type="entry name" value="GGACT"/>
    <property type="match status" value="1"/>
</dbReference>
<gene>
    <name evidence="2" type="ORF">EXE25_16095</name>
</gene>
<organism evidence="2 3">
    <name type="scientific">Acinetobacter bouvetii</name>
    <dbReference type="NCBI Taxonomy" id="202951"/>
    <lineage>
        <taxon>Bacteria</taxon>
        <taxon>Pseudomonadati</taxon>
        <taxon>Pseudomonadota</taxon>
        <taxon>Gammaproteobacteria</taxon>
        <taxon>Moraxellales</taxon>
        <taxon>Moraxellaceae</taxon>
        <taxon>Acinetobacter</taxon>
    </lineage>
</organism>
<dbReference type="Gene3D" id="3.10.490.10">
    <property type="entry name" value="Gamma-glutamyl cyclotransferase-like"/>
    <property type="match status" value="1"/>
</dbReference>
<proteinExistence type="predicted"/>
<dbReference type="InterPro" id="IPR036568">
    <property type="entry name" value="GGCT-like_sf"/>
</dbReference>
<evidence type="ECO:0000313" key="2">
    <source>
        <dbReference type="EMBL" id="RZG64696.1"/>
    </source>
</evidence>
<sequence>MPAALVIEDYCFSTEKLKQYWDALDEFEGMQYQRVQVMIQLESGEQKSAWVYEMKNAA</sequence>
<comment type="caution">
    <text evidence="2">The sequence shown here is derived from an EMBL/GenBank/DDBJ whole genome shotgun (WGS) entry which is preliminary data.</text>
</comment>
<dbReference type="Proteomes" id="UP000293483">
    <property type="component" value="Unassembled WGS sequence"/>
</dbReference>
<name>A0A4Q7ASC7_9GAMM</name>
<evidence type="ECO:0000259" key="1">
    <source>
        <dbReference type="Pfam" id="PF06094"/>
    </source>
</evidence>